<dbReference type="EMBL" id="AQGU01000025">
    <property type="protein sequence ID" value="MBE0359355.1"/>
    <property type="molecule type" value="Genomic_DNA"/>
</dbReference>
<dbReference type="SUPFAM" id="SSF53850">
    <property type="entry name" value="Periplasmic binding protein-like II"/>
    <property type="match status" value="1"/>
</dbReference>
<protein>
    <recommendedName>
        <fullName evidence="3">Solute-binding protein family 3/N-terminal domain-containing protein</fullName>
    </recommendedName>
</protein>
<sequence length="285" mass="32454">MVAALMPRIFLTFILFSYLSPVANAKTINWLTHDFAPYYILNGQYQHQGRDESIISLLEKQLPTITFNRVIIPSGKVIQELSNISQNVCALSLYKNDYRKEHIYFTDESSTTGLSPSIAMHNKLADALELPNATEVSLLNLIRDKKLTLGVSMSRSYGKEIDTIINTTPDIDLVIRPTRDSLASLTYMLNLKRIDILLGYPSEHYYLAKSMHFDKNLTQRALIESPALSYGFIGCTKNEQGAKDITILNERLKVIKKTQAYNDVLMRWLPEHLRPLLQSRINGTK</sequence>
<dbReference type="Proteomes" id="UP000648482">
    <property type="component" value="Unassembled WGS sequence"/>
</dbReference>
<comment type="caution">
    <text evidence="1">The sequence shown here is derived from an EMBL/GenBank/DDBJ whole genome shotgun (WGS) entry which is preliminary data.</text>
</comment>
<gene>
    <name evidence="1" type="ORF">PALI_a0600</name>
</gene>
<evidence type="ECO:0008006" key="3">
    <source>
        <dbReference type="Google" id="ProtNLM"/>
    </source>
</evidence>
<name>A0ABR9DYF2_9GAMM</name>
<evidence type="ECO:0000313" key="1">
    <source>
        <dbReference type="EMBL" id="MBE0359355.1"/>
    </source>
</evidence>
<keyword evidence="2" id="KW-1185">Reference proteome</keyword>
<organism evidence="1 2">
    <name type="scientific">Pseudoalteromonas aliena SW19</name>
    <dbReference type="NCBI Taxonomy" id="1314866"/>
    <lineage>
        <taxon>Bacteria</taxon>
        <taxon>Pseudomonadati</taxon>
        <taxon>Pseudomonadota</taxon>
        <taxon>Gammaproteobacteria</taxon>
        <taxon>Alteromonadales</taxon>
        <taxon>Pseudoalteromonadaceae</taxon>
        <taxon>Pseudoalteromonas</taxon>
    </lineage>
</organism>
<accession>A0ABR9DYF2</accession>
<evidence type="ECO:0000313" key="2">
    <source>
        <dbReference type="Proteomes" id="UP000648482"/>
    </source>
</evidence>
<dbReference type="Gene3D" id="3.40.190.10">
    <property type="entry name" value="Periplasmic binding protein-like II"/>
    <property type="match status" value="2"/>
</dbReference>
<proteinExistence type="predicted"/>
<reference evidence="1 2" key="1">
    <citation type="submission" date="2015-06" db="EMBL/GenBank/DDBJ databases">
        <title>Genome sequence of Pseudoalteromonas aliena.</title>
        <authorList>
            <person name="Xie B.-B."/>
            <person name="Rong J.-C."/>
            <person name="Qin Q.-L."/>
            <person name="Zhang Y.-Z."/>
        </authorList>
    </citation>
    <scope>NUCLEOTIDE SEQUENCE [LARGE SCALE GENOMIC DNA]</scope>
    <source>
        <strain evidence="1 2">SW19</strain>
    </source>
</reference>